<dbReference type="GO" id="GO:0017056">
    <property type="term" value="F:structural constituent of nuclear pore"/>
    <property type="evidence" value="ECO:0007669"/>
    <property type="project" value="InterPro"/>
</dbReference>
<dbReference type="InterPro" id="IPR037700">
    <property type="entry name" value="NUP88/NUP82"/>
</dbReference>
<accession>A0A0K9Q1B3</accession>
<dbReference type="PANTHER" id="PTHR13257">
    <property type="entry name" value="NUCLEOPORIN NUP84-RELATED"/>
    <property type="match status" value="1"/>
</dbReference>
<keyword evidence="7" id="KW-0539">Nucleus</keyword>
<dbReference type="AlphaFoldDB" id="A0A0K9Q1B3"/>
<evidence type="ECO:0000256" key="5">
    <source>
        <dbReference type="ARBA" id="ARBA00023010"/>
    </source>
</evidence>
<evidence type="ECO:0000256" key="2">
    <source>
        <dbReference type="ARBA" id="ARBA00022448"/>
    </source>
</evidence>
<proteinExistence type="predicted"/>
<dbReference type="EMBL" id="LFYR01000379">
    <property type="protein sequence ID" value="KMZ74235.1"/>
    <property type="molecule type" value="Genomic_DNA"/>
</dbReference>
<dbReference type="Proteomes" id="UP000036987">
    <property type="component" value="Unassembled WGS sequence"/>
</dbReference>
<dbReference type="GO" id="GO:0051028">
    <property type="term" value="P:mRNA transport"/>
    <property type="evidence" value="ECO:0007669"/>
    <property type="project" value="UniProtKB-KW"/>
</dbReference>
<keyword evidence="2" id="KW-0813">Transport</keyword>
<evidence type="ECO:0000256" key="7">
    <source>
        <dbReference type="ARBA" id="ARBA00023242"/>
    </source>
</evidence>
<dbReference type="OrthoDB" id="341482at2759"/>
<evidence type="ECO:0000313" key="8">
    <source>
        <dbReference type="EMBL" id="KMZ74235.1"/>
    </source>
</evidence>
<evidence type="ECO:0000313" key="9">
    <source>
        <dbReference type="Proteomes" id="UP000036987"/>
    </source>
</evidence>
<evidence type="ECO:0000256" key="3">
    <source>
        <dbReference type="ARBA" id="ARBA00022816"/>
    </source>
</evidence>
<keyword evidence="6" id="KW-0906">Nuclear pore complex</keyword>
<sequence length="180" mass="20206">MEVGGVGEGQRERERERTLSLPLPLTATSTKSFNLEWVPLSNHPVFLDHHRNSTKTTTATSSEPQPARFGINRGNLAVWDSVSSRLYLWDTDGKRLHRLSVRFGDPDDSDGTPSIQAACPSEVFLMDISTDSDIQHISLNRECSVMLLLGSDGLFIMYVFDRVRVSSDDDSIICRDLFLF</sequence>
<organism evidence="8 9">
    <name type="scientific">Zostera marina</name>
    <name type="common">Eelgrass</name>
    <dbReference type="NCBI Taxonomy" id="29655"/>
    <lineage>
        <taxon>Eukaryota</taxon>
        <taxon>Viridiplantae</taxon>
        <taxon>Streptophyta</taxon>
        <taxon>Embryophyta</taxon>
        <taxon>Tracheophyta</taxon>
        <taxon>Spermatophyta</taxon>
        <taxon>Magnoliopsida</taxon>
        <taxon>Liliopsida</taxon>
        <taxon>Zosteraceae</taxon>
        <taxon>Zostera</taxon>
    </lineage>
</organism>
<dbReference type="GO" id="GO:0000055">
    <property type="term" value="P:ribosomal large subunit export from nucleus"/>
    <property type="evidence" value="ECO:0007669"/>
    <property type="project" value="InterPro"/>
</dbReference>
<keyword evidence="5" id="KW-0811">Translocation</keyword>
<keyword evidence="3" id="KW-0509">mRNA transport</keyword>
<evidence type="ECO:0000256" key="1">
    <source>
        <dbReference type="ARBA" id="ARBA00004567"/>
    </source>
</evidence>
<protein>
    <submittedName>
        <fullName evidence="8">Uncharacterized protein</fullName>
    </submittedName>
</protein>
<dbReference type="STRING" id="29655.A0A0K9Q1B3"/>
<comment type="subcellular location">
    <subcellularLocation>
        <location evidence="1">Nucleus</location>
        <location evidence="1">Nuclear pore complex</location>
    </subcellularLocation>
</comment>
<dbReference type="GO" id="GO:0005643">
    <property type="term" value="C:nuclear pore"/>
    <property type="evidence" value="ECO:0007669"/>
    <property type="project" value="UniProtKB-SubCell"/>
</dbReference>
<comment type="caution">
    <text evidence="8">The sequence shown here is derived from an EMBL/GenBank/DDBJ whole genome shotgun (WGS) entry which is preliminary data.</text>
</comment>
<evidence type="ECO:0000256" key="6">
    <source>
        <dbReference type="ARBA" id="ARBA00023132"/>
    </source>
</evidence>
<keyword evidence="9" id="KW-1185">Reference proteome</keyword>
<reference evidence="9" key="1">
    <citation type="journal article" date="2016" name="Nature">
        <title>The genome of the seagrass Zostera marina reveals angiosperm adaptation to the sea.</title>
        <authorList>
            <person name="Olsen J.L."/>
            <person name="Rouze P."/>
            <person name="Verhelst B."/>
            <person name="Lin Y.-C."/>
            <person name="Bayer T."/>
            <person name="Collen J."/>
            <person name="Dattolo E."/>
            <person name="De Paoli E."/>
            <person name="Dittami S."/>
            <person name="Maumus F."/>
            <person name="Michel G."/>
            <person name="Kersting A."/>
            <person name="Lauritano C."/>
            <person name="Lohaus R."/>
            <person name="Toepel M."/>
            <person name="Tonon T."/>
            <person name="Vanneste K."/>
            <person name="Amirebrahimi M."/>
            <person name="Brakel J."/>
            <person name="Bostroem C."/>
            <person name="Chovatia M."/>
            <person name="Grimwood J."/>
            <person name="Jenkins J.W."/>
            <person name="Jueterbock A."/>
            <person name="Mraz A."/>
            <person name="Stam W.T."/>
            <person name="Tice H."/>
            <person name="Bornberg-Bauer E."/>
            <person name="Green P.J."/>
            <person name="Pearson G.A."/>
            <person name="Procaccini G."/>
            <person name="Duarte C.M."/>
            <person name="Schmutz J."/>
            <person name="Reusch T.B.H."/>
            <person name="Van de Peer Y."/>
        </authorList>
    </citation>
    <scope>NUCLEOTIDE SEQUENCE [LARGE SCALE GENOMIC DNA]</scope>
    <source>
        <strain evidence="9">cv. Finnish</strain>
    </source>
</reference>
<gene>
    <name evidence="8" type="ORF">ZOSMA_132G00080</name>
</gene>
<dbReference type="GO" id="GO:0015031">
    <property type="term" value="P:protein transport"/>
    <property type="evidence" value="ECO:0007669"/>
    <property type="project" value="UniProtKB-KW"/>
</dbReference>
<evidence type="ECO:0000256" key="4">
    <source>
        <dbReference type="ARBA" id="ARBA00022927"/>
    </source>
</evidence>
<dbReference type="PANTHER" id="PTHR13257:SF0">
    <property type="entry name" value="NUCLEAR PORE COMPLEX PROTEIN NUP88"/>
    <property type="match status" value="1"/>
</dbReference>
<dbReference type="OMA" id="NTIICRY"/>
<name>A0A0K9Q1B3_ZOSMR</name>
<keyword evidence="4" id="KW-0653">Protein transport</keyword>
<dbReference type="GO" id="GO:0000056">
    <property type="term" value="P:ribosomal small subunit export from nucleus"/>
    <property type="evidence" value="ECO:0007669"/>
    <property type="project" value="InterPro"/>
</dbReference>